<feature type="compositionally biased region" description="Acidic residues" evidence="1">
    <location>
        <begin position="106"/>
        <end position="119"/>
    </location>
</feature>
<evidence type="ECO:0000256" key="1">
    <source>
        <dbReference type="SAM" id="MobiDB-lite"/>
    </source>
</evidence>
<comment type="caution">
    <text evidence="2">The sequence shown here is derived from an EMBL/GenBank/DDBJ whole genome shotgun (WGS) entry which is preliminary data.</text>
</comment>
<reference evidence="2 3" key="1">
    <citation type="journal article" date="2021" name="Nat. Plants">
        <title>The Taxus genome provides insights into paclitaxel biosynthesis.</title>
        <authorList>
            <person name="Xiong X."/>
            <person name="Gou J."/>
            <person name="Liao Q."/>
            <person name="Li Y."/>
            <person name="Zhou Q."/>
            <person name="Bi G."/>
            <person name="Li C."/>
            <person name="Du R."/>
            <person name="Wang X."/>
            <person name="Sun T."/>
            <person name="Guo L."/>
            <person name="Liang H."/>
            <person name="Lu P."/>
            <person name="Wu Y."/>
            <person name="Zhang Z."/>
            <person name="Ro D.K."/>
            <person name="Shang Y."/>
            <person name="Huang S."/>
            <person name="Yan J."/>
        </authorList>
    </citation>
    <scope>NUCLEOTIDE SEQUENCE [LARGE SCALE GENOMIC DNA]</scope>
    <source>
        <strain evidence="2">Ta-2019</strain>
    </source>
</reference>
<feature type="compositionally biased region" description="Basic and acidic residues" evidence="1">
    <location>
        <begin position="1"/>
        <end position="11"/>
    </location>
</feature>
<proteinExistence type="predicted"/>
<sequence length="119" mass="13813">RHPKSKEEAERTTTPPHPQERDDEDVNATQGEHMFKSIFRRTRTQGATPTTVHKSPRISPQKEATTQRRRKLKLSEEAEESMESVPNSPTFPENKKEQGEASKEKEEEEERPEEIAVEY</sequence>
<feature type="non-terminal residue" evidence="2">
    <location>
        <position position="119"/>
    </location>
</feature>
<accession>A0AA38L8M1</accession>
<evidence type="ECO:0000313" key="3">
    <source>
        <dbReference type="Proteomes" id="UP000824469"/>
    </source>
</evidence>
<name>A0AA38L8M1_TAXCH</name>
<dbReference type="AlphaFoldDB" id="A0AA38L8M1"/>
<dbReference type="Proteomes" id="UP000824469">
    <property type="component" value="Unassembled WGS sequence"/>
</dbReference>
<organism evidence="2 3">
    <name type="scientific">Taxus chinensis</name>
    <name type="common">Chinese yew</name>
    <name type="synonym">Taxus wallichiana var. chinensis</name>
    <dbReference type="NCBI Taxonomy" id="29808"/>
    <lineage>
        <taxon>Eukaryota</taxon>
        <taxon>Viridiplantae</taxon>
        <taxon>Streptophyta</taxon>
        <taxon>Embryophyta</taxon>
        <taxon>Tracheophyta</taxon>
        <taxon>Spermatophyta</taxon>
        <taxon>Pinopsida</taxon>
        <taxon>Pinidae</taxon>
        <taxon>Conifers II</taxon>
        <taxon>Cupressales</taxon>
        <taxon>Taxaceae</taxon>
        <taxon>Taxus</taxon>
    </lineage>
</organism>
<gene>
    <name evidence="2" type="ORF">KI387_024380</name>
</gene>
<keyword evidence="3" id="KW-1185">Reference proteome</keyword>
<feature type="compositionally biased region" description="Polar residues" evidence="1">
    <location>
        <begin position="44"/>
        <end position="53"/>
    </location>
</feature>
<evidence type="ECO:0000313" key="2">
    <source>
        <dbReference type="EMBL" id="KAH9315753.1"/>
    </source>
</evidence>
<feature type="region of interest" description="Disordered" evidence="1">
    <location>
        <begin position="1"/>
        <end position="119"/>
    </location>
</feature>
<dbReference type="EMBL" id="JAHRHJ020000005">
    <property type="protein sequence ID" value="KAH9315753.1"/>
    <property type="molecule type" value="Genomic_DNA"/>
</dbReference>
<feature type="compositionally biased region" description="Basic and acidic residues" evidence="1">
    <location>
        <begin position="93"/>
        <end position="105"/>
    </location>
</feature>
<feature type="non-terminal residue" evidence="2">
    <location>
        <position position="1"/>
    </location>
</feature>
<protein>
    <submittedName>
        <fullName evidence="2">Uncharacterized protein</fullName>
    </submittedName>
</protein>